<dbReference type="NCBIfam" id="NF008121">
    <property type="entry name" value="PRK10869.1"/>
    <property type="match status" value="1"/>
</dbReference>
<keyword evidence="5" id="KW-0227">DNA damage</keyword>
<name>A0A381S8V8_9ZZZZ</name>
<comment type="function">
    <text evidence="1">May be involved in recombinational repair of damaged DNA.</text>
</comment>
<evidence type="ECO:0000256" key="8">
    <source>
        <dbReference type="ARBA" id="ARBA00033408"/>
    </source>
</evidence>
<dbReference type="GO" id="GO:0006281">
    <property type="term" value="P:DNA repair"/>
    <property type="evidence" value="ECO:0007669"/>
    <property type="project" value="UniProtKB-KW"/>
</dbReference>
<evidence type="ECO:0000256" key="3">
    <source>
        <dbReference type="ARBA" id="ARBA00021315"/>
    </source>
</evidence>
<dbReference type="EMBL" id="UINC01002519">
    <property type="protein sequence ID" value="SUZ97543.1"/>
    <property type="molecule type" value="Genomic_DNA"/>
</dbReference>
<gene>
    <name evidence="11" type="ORF">METZ01_LOCUS50397</name>
</gene>
<dbReference type="GO" id="GO:0043590">
    <property type="term" value="C:bacterial nucleoid"/>
    <property type="evidence" value="ECO:0007669"/>
    <property type="project" value="TreeGrafter"/>
</dbReference>
<organism evidence="11">
    <name type="scientific">marine metagenome</name>
    <dbReference type="NCBI Taxonomy" id="408172"/>
    <lineage>
        <taxon>unclassified sequences</taxon>
        <taxon>metagenomes</taxon>
        <taxon>ecological metagenomes</taxon>
    </lineage>
</organism>
<keyword evidence="4" id="KW-0547">Nucleotide-binding</keyword>
<dbReference type="GO" id="GO:0005524">
    <property type="term" value="F:ATP binding"/>
    <property type="evidence" value="ECO:0007669"/>
    <property type="project" value="UniProtKB-KW"/>
</dbReference>
<evidence type="ECO:0000256" key="2">
    <source>
        <dbReference type="ARBA" id="ARBA00009441"/>
    </source>
</evidence>
<evidence type="ECO:0000256" key="4">
    <source>
        <dbReference type="ARBA" id="ARBA00022741"/>
    </source>
</evidence>
<dbReference type="PANTHER" id="PTHR11059:SF0">
    <property type="entry name" value="DNA REPAIR PROTEIN RECN"/>
    <property type="match status" value="1"/>
</dbReference>
<keyword evidence="7" id="KW-0234">DNA repair</keyword>
<sequence>VDINFDEAMTALTGETGAGKSILVDALSLVLGERGGNGLVRQGCDRAHFTAEFNLSRHQIARNWLMEKTLDDGDDCVLRRVISSDGRSRAFINGNTVTLQTLKSLGEILIDIHGQHFHQSLGKKKTQRELLDYFGNLLELQSLTHNAFEAWKNIEREIEKLSGSDTDRETHIDLLTFQINELESLNIQPGELSLLEAENEKLKNSGKLFEGINQVIQDIQDRDSDNAQNIIINCCKILESLSSYDKTLIPAKQLLEESIIETSEAIQLLRRYEHSLENEPDRQKMVEDRLNAIKDIARKHKTEADQLFGLKSQIEKKLEDLKSTEEKREQLIKESDTARDKYFVLAGKLSKNRNTEAKKFSDSVTEVMQNLGMPEGKFRININKRDDEDARSYGIDNIEYLISANPGQQPMPLAKIASGGELSRMSLAIQVIASNGSLIPTMIFDEVDSGVGGSIAEMVGRKLYELGLQRQVLCVTHLPQVASQANNHFRINKITDGKSTHIRVAKLDQNKRIEELARMLGGVEITKKTMDHAAEMLANKDVKKIPKKAIN</sequence>
<dbReference type="PANTHER" id="PTHR11059">
    <property type="entry name" value="DNA REPAIR PROTEIN RECN"/>
    <property type="match status" value="1"/>
</dbReference>
<accession>A0A381S8V8</accession>
<evidence type="ECO:0000313" key="11">
    <source>
        <dbReference type="EMBL" id="SUZ97543.1"/>
    </source>
</evidence>
<dbReference type="PIRSF" id="PIRSF003128">
    <property type="entry name" value="RecN"/>
    <property type="match status" value="1"/>
</dbReference>
<dbReference type="Gene3D" id="3.40.50.300">
    <property type="entry name" value="P-loop containing nucleotide triphosphate hydrolases"/>
    <property type="match status" value="2"/>
</dbReference>
<evidence type="ECO:0000256" key="1">
    <source>
        <dbReference type="ARBA" id="ARBA00003618"/>
    </source>
</evidence>
<dbReference type="SUPFAM" id="SSF52540">
    <property type="entry name" value="P-loop containing nucleoside triphosphate hydrolases"/>
    <property type="match status" value="1"/>
</dbReference>
<evidence type="ECO:0000259" key="10">
    <source>
        <dbReference type="Pfam" id="PF02463"/>
    </source>
</evidence>
<dbReference type="FunFam" id="3.40.50.300:FF:000356">
    <property type="entry name" value="DNA repair protein RecN"/>
    <property type="match status" value="1"/>
</dbReference>
<feature type="non-terminal residue" evidence="11">
    <location>
        <position position="1"/>
    </location>
</feature>
<dbReference type="CDD" id="cd03241">
    <property type="entry name" value="ABC_RecN"/>
    <property type="match status" value="2"/>
</dbReference>
<dbReference type="GO" id="GO:0006310">
    <property type="term" value="P:DNA recombination"/>
    <property type="evidence" value="ECO:0007669"/>
    <property type="project" value="InterPro"/>
</dbReference>
<comment type="similarity">
    <text evidence="2">Belongs to the RecN family.</text>
</comment>
<keyword evidence="9" id="KW-0175">Coiled coil</keyword>
<evidence type="ECO:0000256" key="7">
    <source>
        <dbReference type="ARBA" id="ARBA00023204"/>
    </source>
</evidence>
<dbReference type="GO" id="GO:0009432">
    <property type="term" value="P:SOS response"/>
    <property type="evidence" value="ECO:0007669"/>
    <property type="project" value="TreeGrafter"/>
</dbReference>
<proteinExistence type="inferred from homology"/>
<evidence type="ECO:0000256" key="9">
    <source>
        <dbReference type="SAM" id="Coils"/>
    </source>
</evidence>
<dbReference type="NCBIfam" id="TIGR00634">
    <property type="entry name" value="recN"/>
    <property type="match status" value="1"/>
</dbReference>
<reference evidence="11" key="1">
    <citation type="submission" date="2018-05" db="EMBL/GenBank/DDBJ databases">
        <authorList>
            <person name="Lanie J.A."/>
            <person name="Ng W.-L."/>
            <person name="Kazmierczak K.M."/>
            <person name="Andrzejewski T.M."/>
            <person name="Davidsen T.M."/>
            <person name="Wayne K.J."/>
            <person name="Tettelin H."/>
            <person name="Glass J.I."/>
            <person name="Rusch D."/>
            <person name="Podicherti R."/>
            <person name="Tsui H.-C.T."/>
            <person name="Winkler M.E."/>
        </authorList>
    </citation>
    <scope>NUCLEOTIDE SEQUENCE</scope>
</reference>
<feature type="coiled-coil region" evidence="9">
    <location>
        <begin position="307"/>
        <end position="341"/>
    </location>
</feature>
<dbReference type="AlphaFoldDB" id="A0A381S8V8"/>
<dbReference type="InterPro" id="IPR003395">
    <property type="entry name" value="RecF/RecN/SMC_N"/>
</dbReference>
<evidence type="ECO:0000256" key="5">
    <source>
        <dbReference type="ARBA" id="ARBA00022763"/>
    </source>
</evidence>
<evidence type="ECO:0000256" key="6">
    <source>
        <dbReference type="ARBA" id="ARBA00022840"/>
    </source>
</evidence>
<dbReference type="FunFam" id="3.40.50.300:FF:000319">
    <property type="entry name" value="DNA repair protein RecN"/>
    <property type="match status" value="1"/>
</dbReference>
<keyword evidence="6" id="KW-0067">ATP-binding</keyword>
<protein>
    <recommendedName>
        <fullName evidence="3">DNA repair protein RecN</fullName>
    </recommendedName>
    <alternativeName>
        <fullName evidence="8">Recombination protein N</fullName>
    </alternativeName>
</protein>
<dbReference type="Pfam" id="PF02463">
    <property type="entry name" value="SMC_N"/>
    <property type="match status" value="1"/>
</dbReference>
<dbReference type="InterPro" id="IPR027417">
    <property type="entry name" value="P-loop_NTPase"/>
</dbReference>
<feature type="domain" description="RecF/RecN/SMC N-terminal" evidence="10">
    <location>
        <begin position="2"/>
        <end position="499"/>
    </location>
</feature>
<dbReference type="InterPro" id="IPR004604">
    <property type="entry name" value="DNA_recomb/repair_RecN"/>
</dbReference>